<proteinExistence type="predicted"/>
<dbReference type="AlphaFoldDB" id="A0A6P3Y7X0"/>
<dbReference type="RefSeq" id="XP_014486463.1">
    <property type="nucleotide sequence ID" value="XM_014630977.1"/>
</dbReference>
<protein>
    <submittedName>
        <fullName evidence="2">Uncharacterized protein LOC106750552</fullName>
    </submittedName>
</protein>
<sequence>MDNCRNRHIPDTKVFLFTRFSDIGVKFAVTYRTRHSTDFHTPNQTTNNDLECETSHHLSSRQIGCNTRDTSSECFSLQNVRFRAILSHTTIWQNSVTFCK</sequence>
<accession>A0A6P3Y7X0</accession>
<evidence type="ECO:0000313" key="2">
    <source>
        <dbReference type="RefSeq" id="XP_014486463.1"/>
    </source>
</evidence>
<dbReference type="Proteomes" id="UP000515204">
    <property type="component" value="Unplaced"/>
</dbReference>
<evidence type="ECO:0000313" key="1">
    <source>
        <dbReference type="Proteomes" id="UP000515204"/>
    </source>
</evidence>
<keyword evidence="1" id="KW-1185">Reference proteome</keyword>
<dbReference type="GeneID" id="106750552"/>
<reference evidence="2" key="1">
    <citation type="submission" date="2025-08" db="UniProtKB">
        <authorList>
            <consortium name="RefSeq"/>
        </authorList>
    </citation>
    <scope>IDENTIFICATION</scope>
</reference>
<name>A0A6P3Y7X0_DINQU</name>
<dbReference type="KEGG" id="dqu:106750552"/>
<organism evidence="1 2">
    <name type="scientific">Dinoponera quadriceps</name>
    <name type="common">South American ant</name>
    <dbReference type="NCBI Taxonomy" id="609295"/>
    <lineage>
        <taxon>Eukaryota</taxon>
        <taxon>Metazoa</taxon>
        <taxon>Ecdysozoa</taxon>
        <taxon>Arthropoda</taxon>
        <taxon>Hexapoda</taxon>
        <taxon>Insecta</taxon>
        <taxon>Pterygota</taxon>
        <taxon>Neoptera</taxon>
        <taxon>Endopterygota</taxon>
        <taxon>Hymenoptera</taxon>
        <taxon>Apocrita</taxon>
        <taxon>Aculeata</taxon>
        <taxon>Formicoidea</taxon>
        <taxon>Formicidae</taxon>
        <taxon>Ponerinae</taxon>
        <taxon>Ponerini</taxon>
        <taxon>Dinoponera</taxon>
    </lineage>
</organism>
<gene>
    <name evidence="2" type="primary">LOC106750552</name>
</gene>